<reference evidence="1" key="1">
    <citation type="submission" date="2022-06" db="EMBL/GenBank/DDBJ databases">
        <title>Isolation of gut microbiota from human fecal samples.</title>
        <authorList>
            <person name="Pamer E.G."/>
            <person name="Barat B."/>
            <person name="Waligurski E."/>
            <person name="Medina S."/>
            <person name="Paddock L."/>
            <person name="Mostad J."/>
        </authorList>
    </citation>
    <scope>NUCLEOTIDE SEQUENCE</scope>
    <source>
        <strain evidence="1">DFI.6.22</strain>
    </source>
</reference>
<accession>A0AAJ1CH18</accession>
<dbReference type="Proteomes" id="UP001205035">
    <property type="component" value="Unassembled WGS sequence"/>
</dbReference>
<dbReference type="RefSeq" id="WP_022331709.1">
    <property type="nucleotide sequence ID" value="NZ_JANGBQ010000034.1"/>
</dbReference>
<gene>
    <name evidence="1" type="ORF">NE651_14600</name>
</gene>
<evidence type="ECO:0000313" key="1">
    <source>
        <dbReference type="EMBL" id="MCQ5084114.1"/>
    </source>
</evidence>
<comment type="caution">
    <text evidence="1">The sequence shown here is derived from an EMBL/GenBank/DDBJ whole genome shotgun (WGS) entry which is preliminary data.</text>
</comment>
<protein>
    <submittedName>
        <fullName evidence="1">Uncharacterized protein</fullName>
    </submittedName>
</protein>
<sequence length="47" mass="5505">MKKFLKTAWAVLLYLWQLPQNLLGLAYLAFCFDRVKIKIYSTGHTLS</sequence>
<proteinExistence type="predicted"/>
<dbReference type="AlphaFoldDB" id="A0AAJ1CH18"/>
<dbReference type="EMBL" id="JANGBQ010000034">
    <property type="protein sequence ID" value="MCQ5084114.1"/>
    <property type="molecule type" value="Genomic_DNA"/>
</dbReference>
<evidence type="ECO:0000313" key="2">
    <source>
        <dbReference type="Proteomes" id="UP001205035"/>
    </source>
</evidence>
<name>A0AAJ1CH18_9BACT</name>
<organism evidence="1 2">
    <name type="scientific">Alistipes onderdonkii</name>
    <dbReference type="NCBI Taxonomy" id="328813"/>
    <lineage>
        <taxon>Bacteria</taxon>
        <taxon>Pseudomonadati</taxon>
        <taxon>Bacteroidota</taxon>
        <taxon>Bacteroidia</taxon>
        <taxon>Bacteroidales</taxon>
        <taxon>Rikenellaceae</taxon>
        <taxon>Alistipes</taxon>
    </lineage>
</organism>